<dbReference type="PANTHER" id="PTHR11453">
    <property type="entry name" value="ANION EXCHANGE PROTEIN"/>
    <property type="match status" value="1"/>
</dbReference>
<dbReference type="InterPro" id="IPR011531">
    <property type="entry name" value="HCO3_transpt-like_TM_dom"/>
</dbReference>
<keyword evidence="4" id="KW-1003">Cell membrane</keyword>
<evidence type="ECO:0000313" key="14">
    <source>
        <dbReference type="Proteomes" id="UP001186944"/>
    </source>
</evidence>
<feature type="region of interest" description="Disordered" evidence="10">
    <location>
        <begin position="249"/>
        <end position="275"/>
    </location>
</feature>
<reference evidence="13" key="1">
    <citation type="submission" date="2019-08" db="EMBL/GenBank/DDBJ databases">
        <title>The improved chromosome-level genome for the pearl oyster Pinctada fucata martensii using PacBio sequencing and Hi-C.</title>
        <authorList>
            <person name="Zheng Z."/>
        </authorList>
    </citation>
    <scope>NUCLEOTIDE SEQUENCE</scope>
    <source>
        <strain evidence="13">ZZ-2019</strain>
        <tissue evidence="13">Adductor muscle</tissue>
    </source>
</reference>
<sequence>MDTKRGQPNPPIDSNPNQPPLRDLGSFVNAHVPSDADIKDHRSQDTVFIGLRLPKQGGRHRRKRHHKTRHRTNGDRAPGSSPDTFREDVAPPSQRVQDLLGEEEDDEHRAHDLFCEMEELFYGPCGEMEWKESARWIKFEEDVEEGGERWSKPHVATLSLHSLFELRCHIMTGTVMLDIEPYDLDSVVDLLLDNMVAGKQLEENLKEQVRDVLLIRHRHLNQKRHNENGGSKYHLPIIRSLADIGKKHSEPKSMHLHGEDKEHRHGFPGAKSTPNFAATHHMRRDPSNHKLEHHATHAGTLTGNSSSGDLLDKDASHKNLHFMKKIPPGAEAANILVGEVDFLTHPIVGYVRLLKSVFMPDLTEVPVPSKFIFIMLGPIGKLSSYHEIGRSIATLMSDEVFHDVAYHAKNREDILAGIDEFLDQVTVLPPGEWDPSIRIEPPKSIPSQESRKTAPCNTPMPNGKALGDTEEEDSHADPGLVRTGKLFGGLINDIRRKAPFYLSDFKDAFHIQSLASFFFLYFACLTPIITFGGLLGDATDKNLAAIESLLAGAICGVVYALFSGQPLTILGSTGPILVYETILYDFCFRNDWDYLELRLWIGVWTGAILIVMVALDCSAWVRYITRFTEESFALLISLIFIKEAFAKLFKVASTHPIHFFPEVFYPHHICDHLVQCLPPNITESVMNSSMVNGTNITAGLIVTTVAPNLTTEAPILWSNLSQEACLDFGGTIGIPECPETTRPEVFFLSVILFFGTFTLAMFLKLFRNTRFFPNIVRRVVSDFAVLIAILTMVGFDLSLGIRTPKLEVPSRFMPTNSKERGWVVPPIGKNPIWLIFAAVIPALLLTILVFMDQQITAVIVNRKENKLKKGHGYHLDLLIIAVLVILNSFMGLPWFVAATVLSITHVVSLQKESECTAPGERPKFLGVREQRATGVAIFLMIGISTVMTNVLRAIPMPVLYGVFLYMGISSLRGMQIVQRILIWFSPAKYQPDYMYLRHVKTNRVHLFTAIQVFCLVLLWVIKSIKETSIAFPIMVLAMCFIRKGMDKIFTQTELKWLDDVMPESHKRKKEEDGKGEEEIEMTGPDGSNSVMVPLDGGNVLNIPVNMTTSATDQSFNISEEMAKTSLWKNMMNNDMNNKSNSPTKPRKRNKGNHRDYSPSDALPTIPSSPTEMDQKDKKKGKKPFFYIDEEEKEQLLHKPPQIVVDPPSYDSAIGD</sequence>
<feature type="transmembrane region" description="Helical" evidence="9">
    <location>
        <begin position="832"/>
        <end position="851"/>
    </location>
</feature>
<evidence type="ECO:0000256" key="1">
    <source>
        <dbReference type="ARBA" id="ARBA00004554"/>
    </source>
</evidence>
<dbReference type="InterPro" id="IPR003024">
    <property type="entry name" value="Na/HCO3_transpt"/>
</dbReference>
<evidence type="ECO:0000256" key="6">
    <source>
        <dbReference type="ARBA" id="ARBA00022989"/>
    </source>
</evidence>
<feature type="domain" description="Bicarbonate transporter-like transmembrane" evidence="11">
    <location>
        <begin position="485"/>
        <end position="1062"/>
    </location>
</feature>
<evidence type="ECO:0000256" key="3">
    <source>
        <dbReference type="ARBA" id="ARBA00022448"/>
    </source>
</evidence>
<proteinExistence type="inferred from homology"/>
<keyword evidence="5 9" id="KW-0812">Transmembrane</keyword>
<comment type="similarity">
    <text evidence="2 9">Belongs to the anion exchanger (TC 2.A.31) family.</text>
</comment>
<organism evidence="13 14">
    <name type="scientific">Pinctada imbricata</name>
    <name type="common">Atlantic pearl-oyster</name>
    <name type="synonym">Pinctada martensii</name>
    <dbReference type="NCBI Taxonomy" id="66713"/>
    <lineage>
        <taxon>Eukaryota</taxon>
        <taxon>Metazoa</taxon>
        <taxon>Spiralia</taxon>
        <taxon>Lophotrochozoa</taxon>
        <taxon>Mollusca</taxon>
        <taxon>Bivalvia</taxon>
        <taxon>Autobranchia</taxon>
        <taxon>Pteriomorphia</taxon>
        <taxon>Pterioida</taxon>
        <taxon>Pterioidea</taxon>
        <taxon>Pteriidae</taxon>
        <taxon>Pinctada</taxon>
    </lineage>
</organism>
<dbReference type="GO" id="GO:0016323">
    <property type="term" value="C:basolateral plasma membrane"/>
    <property type="evidence" value="ECO:0007669"/>
    <property type="project" value="UniProtKB-SubCell"/>
</dbReference>
<feature type="compositionally biased region" description="Basic and acidic residues" evidence="10">
    <location>
        <begin position="1063"/>
        <end position="1072"/>
    </location>
</feature>
<feature type="transmembrane region" description="Helical" evidence="9">
    <location>
        <begin position="745"/>
        <end position="763"/>
    </location>
</feature>
<feature type="compositionally biased region" description="Low complexity" evidence="10">
    <location>
        <begin position="1131"/>
        <end position="1141"/>
    </location>
</feature>
<keyword evidence="3 9" id="KW-0813">Transport</keyword>
<dbReference type="Pfam" id="PF07565">
    <property type="entry name" value="Band_3_cyto"/>
    <property type="match status" value="1"/>
</dbReference>
<evidence type="ECO:0000256" key="7">
    <source>
        <dbReference type="ARBA" id="ARBA00023065"/>
    </source>
</evidence>
<dbReference type="GO" id="GO:0008510">
    <property type="term" value="F:sodium:bicarbonate symporter activity"/>
    <property type="evidence" value="ECO:0007669"/>
    <property type="project" value="TreeGrafter"/>
</dbReference>
<dbReference type="PANTHER" id="PTHR11453:SF36">
    <property type="entry name" value="ANION EXCHANGE PROTEIN"/>
    <property type="match status" value="1"/>
</dbReference>
<feature type="region of interest" description="Disordered" evidence="10">
    <location>
        <begin position="437"/>
        <end position="478"/>
    </location>
</feature>
<feature type="region of interest" description="Disordered" evidence="10">
    <location>
        <begin position="1131"/>
        <end position="1215"/>
    </location>
</feature>
<feature type="region of interest" description="Disordered" evidence="10">
    <location>
        <begin position="1063"/>
        <end position="1090"/>
    </location>
</feature>
<keyword evidence="8 9" id="KW-0472">Membrane</keyword>
<feature type="transmembrane region" description="Helical" evidence="9">
    <location>
        <begin position="958"/>
        <end position="984"/>
    </location>
</feature>
<feature type="transmembrane region" description="Helical" evidence="9">
    <location>
        <begin position="1004"/>
        <end position="1021"/>
    </location>
</feature>
<dbReference type="InterPro" id="IPR016152">
    <property type="entry name" value="PTrfase/Anion_transptr"/>
</dbReference>
<dbReference type="PRINTS" id="PR01231">
    <property type="entry name" value="HCO3TRNSPORT"/>
</dbReference>
<dbReference type="PRINTS" id="PR01232">
    <property type="entry name" value="NAHCO3TRSPRT"/>
</dbReference>
<evidence type="ECO:0000256" key="5">
    <source>
        <dbReference type="ARBA" id="ARBA00022692"/>
    </source>
</evidence>
<keyword evidence="6 9" id="KW-1133">Transmembrane helix</keyword>
<evidence type="ECO:0000259" key="12">
    <source>
        <dbReference type="Pfam" id="PF07565"/>
    </source>
</evidence>
<feature type="transmembrane region" description="Helical" evidence="9">
    <location>
        <begin position="514"/>
        <end position="536"/>
    </location>
</feature>
<feature type="compositionally biased region" description="Basic and acidic residues" evidence="10">
    <location>
        <begin position="249"/>
        <end position="265"/>
    </location>
</feature>
<name>A0AA88YFT3_PINIB</name>
<feature type="transmembrane region" description="Helical" evidence="9">
    <location>
        <begin position="543"/>
        <end position="562"/>
    </location>
</feature>
<dbReference type="GO" id="GO:0051453">
    <property type="term" value="P:regulation of intracellular pH"/>
    <property type="evidence" value="ECO:0007669"/>
    <property type="project" value="TreeGrafter"/>
</dbReference>
<dbReference type="InterPro" id="IPR003020">
    <property type="entry name" value="HCO3_transpt_euk"/>
</dbReference>
<dbReference type="Gene3D" id="3.40.930.10">
    <property type="entry name" value="Mannitol-specific EII, Chain A"/>
    <property type="match status" value="1"/>
</dbReference>
<dbReference type="FunFam" id="1.10.287.570:FF:000001">
    <property type="entry name" value="Anion exchange protein"/>
    <property type="match status" value="1"/>
</dbReference>
<feature type="compositionally biased region" description="Basic and acidic residues" evidence="10">
    <location>
        <begin position="34"/>
        <end position="44"/>
    </location>
</feature>
<evidence type="ECO:0000259" key="11">
    <source>
        <dbReference type="Pfam" id="PF00955"/>
    </source>
</evidence>
<feature type="transmembrane region" description="Helical" evidence="9">
    <location>
        <begin position="599"/>
        <end position="620"/>
    </location>
</feature>
<evidence type="ECO:0000256" key="9">
    <source>
        <dbReference type="RuleBase" id="RU362035"/>
    </source>
</evidence>
<dbReference type="Proteomes" id="UP001186944">
    <property type="component" value="Unassembled WGS sequence"/>
</dbReference>
<dbReference type="GO" id="GO:0008509">
    <property type="term" value="F:monoatomic anion transmembrane transporter activity"/>
    <property type="evidence" value="ECO:0007669"/>
    <property type="project" value="InterPro"/>
</dbReference>
<dbReference type="NCBIfam" id="TIGR00834">
    <property type="entry name" value="ae"/>
    <property type="match status" value="1"/>
</dbReference>
<feature type="compositionally biased region" description="Pro residues" evidence="10">
    <location>
        <begin position="8"/>
        <end position="19"/>
    </location>
</feature>
<evidence type="ECO:0000256" key="2">
    <source>
        <dbReference type="ARBA" id="ARBA00010993"/>
    </source>
</evidence>
<evidence type="ECO:0000256" key="4">
    <source>
        <dbReference type="ARBA" id="ARBA00022475"/>
    </source>
</evidence>
<feature type="transmembrane region" description="Helical" evidence="9">
    <location>
        <begin position="872"/>
        <end position="896"/>
    </location>
</feature>
<protein>
    <recommendedName>
        <fullName evidence="9">Anion exchange protein</fullName>
    </recommendedName>
</protein>
<feature type="region of interest" description="Disordered" evidence="10">
    <location>
        <begin position="1"/>
        <end position="92"/>
    </location>
</feature>
<feature type="transmembrane region" description="Helical" evidence="9">
    <location>
        <begin position="783"/>
        <end position="801"/>
    </location>
</feature>
<keyword evidence="14" id="KW-1185">Reference proteome</keyword>
<dbReference type="Gene3D" id="1.10.287.570">
    <property type="entry name" value="Helical hairpin bin"/>
    <property type="match status" value="1"/>
</dbReference>
<evidence type="ECO:0000313" key="13">
    <source>
        <dbReference type="EMBL" id="KAK3103933.1"/>
    </source>
</evidence>
<comment type="subcellular location">
    <subcellularLocation>
        <location evidence="1">Basolateral cell membrane</location>
        <topology evidence="1">Multi-pass membrane protein</topology>
    </subcellularLocation>
    <subcellularLocation>
        <location evidence="9">Membrane</location>
        <topology evidence="9">Multi-pass membrane protein</topology>
    </subcellularLocation>
</comment>
<gene>
    <name evidence="13" type="ORF">FSP39_023011</name>
</gene>
<dbReference type="GO" id="GO:0005452">
    <property type="term" value="F:solute:inorganic anion antiporter activity"/>
    <property type="evidence" value="ECO:0007669"/>
    <property type="project" value="InterPro"/>
</dbReference>
<comment type="caution">
    <text evidence="13">The sequence shown here is derived from an EMBL/GenBank/DDBJ whole genome shotgun (WGS) entry which is preliminary data.</text>
</comment>
<dbReference type="SUPFAM" id="SSF55804">
    <property type="entry name" value="Phoshotransferase/anion transport protein"/>
    <property type="match status" value="1"/>
</dbReference>
<evidence type="ECO:0000256" key="8">
    <source>
        <dbReference type="ARBA" id="ARBA00023136"/>
    </source>
</evidence>
<dbReference type="AlphaFoldDB" id="A0AA88YFT3"/>
<feature type="transmembrane region" description="Helical" evidence="9">
    <location>
        <begin position="932"/>
        <end position="951"/>
    </location>
</feature>
<evidence type="ECO:0000256" key="10">
    <source>
        <dbReference type="SAM" id="MobiDB-lite"/>
    </source>
</evidence>
<keyword evidence="7 9" id="KW-0406">Ion transport</keyword>
<feature type="domain" description="Band 3 cytoplasmic" evidence="12">
    <location>
        <begin position="111"/>
        <end position="435"/>
    </location>
</feature>
<dbReference type="Pfam" id="PF00955">
    <property type="entry name" value="HCO3_cotransp"/>
    <property type="match status" value="1"/>
</dbReference>
<feature type="compositionally biased region" description="Basic residues" evidence="10">
    <location>
        <begin position="57"/>
        <end position="71"/>
    </location>
</feature>
<dbReference type="InterPro" id="IPR013769">
    <property type="entry name" value="Band3_cytoplasmic_dom"/>
</dbReference>
<accession>A0AA88YFT3</accession>
<dbReference type="EMBL" id="VSWD01000005">
    <property type="protein sequence ID" value="KAK3103933.1"/>
    <property type="molecule type" value="Genomic_DNA"/>
</dbReference>